<protein>
    <submittedName>
        <fullName evidence="1">Uncharacterized protein</fullName>
    </submittedName>
</protein>
<dbReference type="RefSeq" id="WP_143274380.1">
    <property type="nucleotide sequence ID" value="NZ_CP006577.1"/>
</dbReference>
<organism evidence="1 2">
    <name type="scientific">Archaeoglobus fulgidus DSM 8774</name>
    <dbReference type="NCBI Taxonomy" id="1344584"/>
    <lineage>
        <taxon>Archaea</taxon>
        <taxon>Methanobacteriati</taxon>
        <taxon>Methanobacteriota</taxon>
        <taxon>Archaeoglobi</taxon>
        <taxon>Archaeoglobales</taxon>
        <taxon>Archaeoglobaceae</taxon>
        <taxon>Archaeoglobus</taxon>
    </lineage>
</organism>
<proteinExistence type="predicted"/>
<dbReference type="GeneID" id="24794250"/>
<dbReference type="EMBL" id="CP006577">
    <property type="protein sequence ID" value="AIG97530.1"/>
    <property type="molecule type" value="Genomic_DNA"/>
</dbReference>
<accession>A0A075WAZ1</accession>
<reference evidence="1 2" key="1">
    <citation type="submission" date="2013-07" db="EMBL/GenBank/DDBJ databases">
        <title>Genome of Archaeoglobus fulgidus.</title>
        <authorList>
            <person name="Fiebig A."/>
            <person name="Birkeland N.-K."/>
        </authorList>
    </citation>
    <scope>NUCLEOTIDE SEQUENCE [LARGE SCALE GENOMIC DNA]</scope>
    <source>
        <strain evidence="1 2">DSM 8774</strain>
    </source>
</reference>
<gene>
    <name evidence="1" type="ORF">AFULGI_00007300</name>
</gene>
<dbReference type="AlphaFoldDB" id="A0A075WAZ1"/>
<evidence type="ECO:0000313" key="2">
    <source>
        <dbReference type="Proteomes" id="UP000028501"/>
    </source>
</evidence>
<sequence length="117" mass="12409">MVSEAEFMAALTKFAETSATASAAADRVIAVANVDASRIADGFNALLGWTMKIATLLLEEISKNPSLKAEMAESHQMLFGNLGTIVPALLKFGPYINQILGNFSLSLGKLFGIVLAF</sequence>
<name>A0A075WAZ1_ARCFL</name>
<dbReference type="HOGENOM" id="CLU_2079289_0_0_2"/>
<evidence type="ECO:0000313" key="1">
    <source>
        <dbReference type="EMBL" id="AIG97530.1"/>
    </source>
</evidence>
<dbReference type="KEGG" id="afg:AFULGI_00007300"/>
<dbReference type="Proteomes" id="UP000028501">
    <property type="component" value="Chromosome"/>
</dbReference>